<evidence type="ECO:0000259" key="11">
    <source>
        <dbReference type="SMART" id="SM00760"/>
    </source>
</evidence>
<evidence type="ECO:0000256" key="2">
    <source>
        <dbReference type="ARBA" id="ARBA00022705"/>
    </source>
</evidence>
<dbReference type="InterPro" id="IPR013317">
    <property type="entry name" value="DnaA_dom"/>
</dbReference>
<evidence type="ECO:0000256" key="8">
    <source>
        <dbReference type="RuleBase" id="RU004227"/>
    </source>
</evidence>
<evidence type="ECO:0000313" key="13">
    <source>
        <dbReference type="Proteomes" id="UP000469325"/>
    </source>
</evidence>
<evidence type="ECO:0000256" key="3">
    <source>
        <dbReference type="ARBA" id="ARBA00022741"/>
    </source>
</evidence>
<evidence type="ECO:0000256" key="9">
    <source>
        <dbReference type="SAM" id="MobiDB-lite"/>
    </source>
</evidence>
<proteinExistence type="inferred from homology"/>
<dbReference type="SMART" id="SM00382">
    <property type="entry name" value="AAA"/>
    <property type="match status" value="1"/>
</dbReference>
<comment type="similarity">
    <text evidence="8">Belongs to the DnaA family.</text>
</comment>
<dbReference type="EMBL" id="VUNC01000001">
    <property type="protein sequence ID" value="MST71644.1"/>
    <property type="molecule type" value="Genomic_DNA"/>
</dbReference>
<dbReference type="InterPro" id="IPR003593">
    <property type="entry name" value="AAA+_ATPase"/>
</dbReference>
<dbReference type="InterPro" id="IPR018312">
    <property type="entry name" value="Chromosome_initiator_DnaA_CS"/>
</dbReference>
<gene>
    <name evidence="12" type="ORF">FYJ68_00700</name>
</gene>
<dbReference type="GO" id="GO:0005886">
    <property type="term" value="C:plasma membrane"/>
    <property type="evidence" value="ECO:0007669"/>
    <property type="project" value="TreeGrafter"/>
</dbReference>
<dbReference type="SMART" id="SM00760">
    <property type="entry name" value="Bac_DnaA_C"/>
    <property type="match status" value="1"/>
</dbReference>
<evidence type="ECO:0000259" key="10">
    <source>
        <dbReference type="SMART" id="SM00382"/>
    </source>
</evidence>
<evidence type="ECO:0000256" key="5">
    <source>
        <dbReference type="ARBA" id="ARBA00023121"/>
    </source>
</evidence>
<dbReference type="Proteomes" id="UP000469325">
    <property type="component" value="Unassembled WGS sequence"/>
</dbReference>
<keyword evidence="1" id="KW-0963">Cytoplasm</keyword>
<accession>A0A6N7XKZ6</accession>
<dbReference type="SUPFAM" id="SSF52540">
    <property type="entry name" value="P-loop containing nucleoside triphosphate hydrolases"/>
    <property type="match status" value="1"/>
</dbReference>
<evidence type="ECO:0000313" key="12">
    <source>
        <dbReference type="EMBL" id="MST71644.1"/>
    </source>
</evidence>
<evidence type="ECO:0000256" key="1">
    <source>
        <dbReference type="ARBA" id="ARBA00022490"/>
    </source>
</evidence>
<dbReference type="PRINTS" id="PR00051">
    <property type="entry name" value="DNAA"/>
</dbReference>
<dbReference type="GO" id="GO:0008289">
    <property type="term" value="F:lipid binding"/>
    <property type="evidence" value="ECO:0007669"/>
    <property type="project" value="UniProtKB-KW"/>
</dbReference>
<feature type="region of interest" description="Disordered" evidence="9">
    <location>
        <begin position="98"/>
        <end position="147"/>
    </location>
</feature>
<keyword evidence="2 7" id="KW-0235">DNA replication</keyword>
<keyword evidence="5" id="KW-0446">Lipid-binding</keyword>
<keyword evidence="4 7" id="KW-0067">ATP-binding</keyword>
<dbReference type="Pfam" id="PF08299">
    <property type="entry name" value="Bac_DnaA_C"/>
    <property type="match status" value="1"/>
</dbReference>
<sequence length="507" mass="56900">MDPSQESDASLLWNDTLGLLRQGGMPPATLTMLESCRPISFDGSSLHVGTALSFVQRRVSQQAGTIEGCLEQAAFQPVTLVVDLVQDTDTTPVETGARISSEEAKRIREDEAERTGEREAETREPAAAPVGKRGDSETPGFDNDPEIADSKLTFDRFVAGEENMLAYEAAKQVANGENSRFNPLFIYGKSGLGKTHLLRAIQNYIISNDPSRLCVYRTAAEFIEEYRIAWNDPQLSARSALSRRYQNVDVLIIDDIQNMRTAAGSIRFFFETFNALMDHGKQIVCAADRSPSQLGMGDSKFDERETSRMDSGVTVSVQVPDYELKLNLINAFYDRMRQDAEREHVPNICGTISLENRKLMAERAGTNIRVIEGFVHTCLINAYRKEQKGESLTREDIIKYADAKWPTGQRVITVEQIQKAVEKFYDVSHTDLVGSKRNKELMEPRHVAIWLTRELTDNTLADIGKHFGGRSHATVKHSIAWVDKSKKEDRIFQDRVQTLHDSITDAS</sequence>
<organism evidence="12 13">
    <name type="scientific">Olsenella porci</name>
    <dbReference type="NCBI Taxonomy" id="2652279"/>
    <lineage>
        <taxon>Bacteria</taxon>
        <taxon>Bacillati</taxon>
        <taxon>Actinomycetota</taxon>
        <taxon>Coriobacteriia</taxon>
        <taxon>Coriobacteriales</taxon>
        <taxon>Atopobiaceae</taxon>
        <taxon>Olsenella</taxon>
    </lineage>
</organism>
<dbReference type="PANTHER" id="PTHR30050:SF5">
    <property type="entry name" value="DNAA REGULATORY INACTIVATOR HDA"/>
    <property type="match status" value="1"/>
</dbReference>
<evidence type="ECO:0000256" key="7">
    <source>
        <dbReference type="RuleBase" id="RU000577"/>
    </source>
</evidence>
<dbReference type="GO" id="GO:0006275">
    <property type="term" value="P:regulation of DNA replication"/>
    <property type="evidence" value="ECO:0007669"/>
    <property type="project" value="InterPro"/>
</dbReference>
<comment type="caution">
    <text evidence="12">The sequence shown here is derived from an EMBL/GenBank/DDBJ whole genome shotgun (WGS) entry which is preliminary data.</text>
</comment>
<comment type="function">
    <text evidence="7">Plays an essential role in the initiation and regulation of chromosomal replication. ATP-DnaA binds to the origin of replication (oriC) to initiate formation of the DNA replication initiation complex once per cell cycle. Binds the DnaA box (a 9 base pair repeat at the origin) and separates the double-stranded (ds)DNA. Forms a right-handed helical filament on oriC DNA; dsDNA binds to the exterior of the filament while single-stranded (ss)DNA is stabiized in the filament's interior. The ATP-DnaA-oriC complex binds and stabilizes one strand of the AT-rich DNA unwinding element (DUE), permitting loading of DNA polymerase. After initiation quickly degrades to an ADP-DnaA complex that is not apt for DNA replication. Binds acidic phospholipids.</text>
</comment>
<dbReference type="GO" id="GO:0006270">
    <property type="term" value="P:DNA replication initiation"/>
    <property type="evidence" value="ECO:0007669"/>
    <property type="project" value="InterPro"/>
</dbReference>
<dbReference type="PANTHER" id="PTHR30050">
    <property type="entry name" value="CHROMOSOMAL REPLICATION INITIATOR PROTEIN DNAA"/>
    <property type="match status" value="1"/>
</dbReference>
<dbReference type="Gene3D" id="1.10.1750.10">
    <property type="match status" value="1"/>
</dbReference>
<dbReference type="InterPro" id="IPR027417">
    <property type="entry name" value="P-loop_NTPase"/>
</dbReference>
<feature type="compositionally biased region" description="Basic and acidic residues" evidence="9">
    <location>
        <begin position="100"/>
        <end position="124"/>
    </location>
</feature>
<keyword evidence="13" id="KW-1185">Reference proteome</keyword>
<evidence type="ECO:0000256" key="6">
    <source>
        <dbReference type="ARBA" id="ARBA00023125"/>
    </source>
</evidence>
<dbReference type="InterPro" id="IPR013159">
    <property type="entry name" value="DnaA_C"/>
</dbReference>
<dbReference type="InterPro" id="IPR020591">
    <property type="entry name" value="Chromosome_initiator_DnaA-like"/>
</dbReference>
<evidence type="ECO:0000256" key="4">
    <source>
        <dbReference type="ARBA" id="ARBA00022840"/>
    </source>
</evidence>
<dbReference type="CDD" id="cd00009">
    <property type="entry name" value="AAA"/>
    <property type="match status" value="1"/>
</dbReference>
<dbReference type="InterPro" id="IPR010921">
    <property type="entry name" value="Trp_repressor/repl_initiator"/>
</dbReference>
<feature type="domain" description="Chromosomal replication initiator DnaA C-terminal" evidence="11">
    <location>
        <begin position="413"/>
        <end position="482"/>
    </location>
</feature>
<protein>
    <recommendedName>
        <fullName evidence="7">Chromosomal replication initiator protein DnaA</fullName>
    </recommendedName>
</protein>
<dbReference type="PROSITE" id="PS01008">
    <property type="entry name" value="DNAA"/>
    <property type="match status" value="1"/>
</dbReference>
<feature type="domain" description="AAA+ ATPase" evidence="10">
    <location>
        <begin position="180"/>
        <end position="320"/>
    </location>
</feature>
<keyword evidence="6 7" id="KW-0238">DNA-binding</keyword>
<dbReference type="Gene3D" id="3.40.50.300">
    <property type="entry name" value="P-loop containing nucleotide triphosphate hydrolases"/>
    <property type="match status" value="1"/>
</dbReference>
<dbReference type="GO" id="GO:0003688">
    <property type="term" value="F:DNA replication origin binding"/>
    <property type="evidence" value="ECO:0007669"/>
    <property type="project" value="InterPro"/>
</dbReference>
<reference evidence="12 13" key="1">
    <citation type="submission" date="2019-08" db="EMBL/GenBank/DDBJ databases">
        <title>In-depth cultivation of the pig gut microbiome towards novel bacterial diversity and tailored functional studies.</title>
        <authorList>
            <person name="Wylensek D."/>
            <person name="Hitch T.C.A."/>
            <person name="Clavel T."/>
        </authorList>
    </citation>
    <scope>NUCLEOTIDE SEQUENCE [LARGE SCALE GENOMIC DNA]</scope>
    <source>
        <strain evidence="12 13">CA-Schmier-601-WT-1</strain>
    </source>
</reference>
<name>A0A6N7XKZ6_9ACTN</name>
<dbReference type="Pfam" id="PF00308">
    <property type="entry name" value="Bac_DnaA"/>
    <property type="match status" value="1"/>
</dbReference>
<dbReference type="CDD" id="cd06571">
    <property type="entry name" value="Bac_DnaA_C"/>
    <property type="match status" value="1"/>
</dbReference>
<keyword evidence="3 7" id="KW-0547">Nucleotide-binding</keyword>
<dbReference type="GO" id="GO:0005524">
    <property type="term" value="F:ATP binding"/>
    <property type="evidence" value="ECO:0007669"/>
    <property type="project" value="UniProtKB-KW"/>
</dbReference>
<dbReference type="AlphaFoldDB" id="A0A6N7XKZ6"/>
<dbReference type="SUPFAM" id="SSF48295">
    <property type="entry name" value="TrpR-like"/>
    <property type="match status" value="1"/>
</dbReference>